<feature type="transmembrane region" description="Helical" evidence="1">
    <location>
        <begin position="43"/>
        <end position="62"/>
    </location>
</feature>
<evidence type="ECO:0000313" key="4">
    <source>
        <dbReference type="Proteomes" id="UP000271291"/>
    </source>
</evidence>
<protein>
    <recommendedName>
        <fullName evidence="6">Integral membrane protein</fullName>
    </recommendedName>
</protein>
<keyword evidence="1" id="KW-0472">Membrane</keyword>
<accession>A0A3Q9KWQ6</accession>
<feature type="transmembrane region" description="Helical" evidence="1">
    <location>
        <begin position="68"/>
        <end position="89"/>
    </location>
</feature>
<dbReference type="EMBL" id="CP034687">
    <property type="protein sequence ID" value="AZS87614.1"/>
    <property type="molecule type" value="Genomic_DNA"/>
</dbReference>
<evidence type="ECO:0000313" key="2">
    <source>
        <dbReference type="EMBL" id="AZS87614.1"/>
    </source>
</evidence>
<dbReference type="KEGG" id="sgd:ELQ87_27860"/>
<organism evidence="2 4">
    <name type="scientific">Streptomyces griseoviridis</name>
    <dbReference type="NCBI Taxonomy" id="45398"/>
    <lineage>
        <taxon>Bacteria</taxon>
        <taxon>Bacillati</taxon>
        <taxon>Actinomycetota</taxon>
        <taxon>Actinomycetes</taxon>
        <taxon>Kitasatosporales</taxon>
        <taxon>Streptomycetaceae</taxon>
        <taxon>Streptomyces</taxon>
    </lineage>
</organism>
<keyword evidence="1" id="KW-1133">Transmembrane helix</keyword>
<dbReference type="Proteomes" id="UP000501753">
    <property type="component" value="Chromosome"/>
</dbReference>
<evidence type="ECO:0000313" key="5">
    <source>
        <dbReference type="Proteomes" id="UP000501753"/>
    </source>
</evidence>
<gene>
    <name evidence="3" type="ORF">DDJ31_11405</name>
    <name evidence="2" type="ORF">ELQ87_27860</name>
</gene>
<dbReference type="Proteomes" id="UP000271291">
    <property type="component" value="Chromosome"/>
</dbReference>
<reference evidence="2 4" key="2">
    <citation type="submission" date="2018-12" db="EMBL/GenBank/DDBJ databases">
        <title>Streptomyces griseoviridis F1-27 complete genome.</title>
        <authorList>
            <person name="Mariita R.M."/>
            <person name="Sello J.K."/>
        </authorList>
    </citation>
    <scope>NUCLEOTIDE SEQUENCE [LARGE SCALE GENOMIC DNA]</scope>
    <source>
        <strain evidence="2 4">F1-27</strain>
    </source>
</reference>
<reference evidence="3 5" key="1">
    <citation type="submission" date="2018-04" db="EMBL/GenBank/DDBJ databases">
        <title>Complete genome sequences of Streptomyces griseoviridis K61 and characterization of antagonistic properties of biological control agents.</title>
        <authorList>
            <person name="Mariita R.M."/>
            <person name="Sello J.K."/>
        </authorList>
    </citation>
    <scope>NUCLEOTIDE SEQUENCE [LARGE SCALE GENOMIC DNA]</scope>
    <source>
        <strain evidence="3 5">K61</strain>
    </source>
</reference>
<sequence length="200" mass="21601">MRAVRAVLRHQARLFGSLPPWVRARQPASGGVEFGYAKGQGPMLFGFAFAGLVETVTMAVLLRHHPVAHLVMLVLDVYGVLFVVALHAASVVRPHLLDGGTLRVRRAAQPELPVPLADIASVRQELRATHTRADGELDLVVGAQTSVTLELVHPVPYFTSLGRRQEVRLVRFHADDAGAVVRAVERARGALSPLPSDPVG</sequence>
<keyword evidence="5" id="KW-1185">Reference proteome</keyword>
<dbReference type="RefSeq" id="WP_127180406.1">
    <property type="nucleotide sequence ID" value="NZ_CP029078.1"/>
</dbReference>
<name>A0A3Q9KWQ6_STRGD</name>
<dbReference type="EMBL" id="CP029078">
    <property type="protein sequence ID" value="QCN85537.1"/>
    <property type="molecule type" value="Genomic_DNA"/>
</dbReference>
<keyword evidence="1" id="KW-0812">Transmembrane</keyword>
<evidence type="ECO:0000256" key="1">
    <source>
        <dbReference type="SAM" id="Phobius"/>
    </source>
</evidence>
<evidence type="ECO:0008006" key="6">
    <source>
        <dbReference type="Google" id="ProtNLM"/>
    </source>
</evidence>
<evidence type="ECO:0000313" key="3">
    <source>
        <dbReference type="EMBL" id="QCN85537.1"/>
    </source>
</evidence>
<proteinExistence type="predicted"/>
<dbReference type="AlphaFoldDB" id="A0A3Q9KWQ6"/>
<dbReference type="OrthoDB" id="4337641at2"/>